<name>A0A1I5RBJ5_9BACI</name>
<dbReference type="EMBL" id="FOXC01000028">
    <property type="protein sequence ID" value="SFP55883.1"/>
    <property type="molecule type" value="Genomic_DNA"/>
</dbReference>
<dbReference type="Proteomes" id="UP000242243">
    <property type="component" value="Unassembled WGS sequence"/>
</dbReference>
<sequence>MEFILEASDETLSTHSGLGLIGLLLSKTIVYEHLSYIHLPIIKTLPFISNGDIIHSYLGLLCQSKNDFNHKEKQRQRDE</sequence>
<organism evidence="2 3">
    <name type="scientific">Halolactibacillus halophilus</name>
    <dbReference type="NCBI Taxonomy" id="306540"/>
    <lineage>
        <taxon>Bacteria</taxon>
        <taxon>Bacillati</taxon>
        <taxon>Bacillota</taxon>
        <taxon>Bacilli</taxon>
        <taxon>Bacillales</taxon>
        <taxon>Bacillaceae</taxon>
        <taxon>Halolactibacillus</taxon>
    </lineage>
</organism>
<evidence type="ECO:0000313" key="2">
    <source>
        <dbReference type="EMBL" id="SFP55883.1"/>
    </source>
</evidence>
<proteinExistence type="predicted"/>
<protein>
    <submittedName>
        <fullName evidence="2">Uncharacterized protein</fullName>
    </submittedName>
</protein>
<dbReference type="EMBL" id="BJWI01000133">
    <property type="protein sequence ID" value="GEM03005.1"/>
    <property type="molecule type" value="Genomic_DNA"/>
</dbReference>
<gene>
    <name evidence="1" type="ORF">HHA03_25370</name>
    <name evidence="2" type="ORF">SAMN05421839_12839</name>
</gene>
<dbReference type="Proteomes" id="UP000321547">
    <property type="component" value="Unassembled WGS sequence"/>
</dbReference>
<reference evidence="2 3" key="1">
    <citation type="submission" date="2016-10" db="EMBL/GenBank/DDBJ databases">
        <authorList>
            <person name="de Groot N.N."/>
        </authorList>
    </citation>
    <scope>NUCLEOTIDE SEQUENCE [LARGE SCALE GENOMIC DNA]</scope>
    <source>
        <strain evidence="2 3">DSM 17073</strain>
    </source>
</reference>
<evidence type="ECO:0000313" key="3">
    <source>
        <dbReference type="Proteomes" id="UP000242243"/>
    </source>
</evidence>
<evidence type="ECO:0000313" key="1">
    <source>
        <dbReference type="EMBL" id="GEM03005.1"/>
    </source>
</evidence>
<evidence type="ECO:0000313" key="4">
    <source>
        <dbReference type="Proteomes" id="UP000321547"/>
    </source>
</evidence>
<keyword evidence="4" id="KW-1185">Reference proteome</keyword>
<dbReference type="AlphaFoldDB" id="A0A1I5RBJ5"/>
<reference evidence="1 4" key="2">
    <citation type="submission" date="2019-07" db="EMBL/GenBank/DDBJ databases">
        <title>Whole genome shotgun sequence of Halolactibacillus halophilus NBRC 100868.</title>
        <authorList>
            <person name="Hosoyama A."/>
            <person name="Uohara A."/>
            <person name="Ohji S."/>
            <person name="Ichikawa N."/>
        </authorList>
    </citation>
    <scope>NUCLEOTIDE SEQUENCE [LARGE SCALE GENOMIC DNA]</scope>
    <source>
        <strain evidence="1 4">NBRC 100868</strain>
    </source>
</reference>
<accession>A0A1I5RBJ5</accession>